<sequence length="212" mass="23486">MSYEPKMAAALSGATMAQLAHWRKPPPKGEPILRPELSPDKPILYSFRDIVALRTCVKLRNDASLQKIRKALDTLRVDLGERQHLSEYQLVSDGSTIYLVAPDQAVDLVKRRGHTVIAEMVDVLRPFYRNGRSIPDLFEPRDHVRVVPGVRGGEPVIAGTRIPSAEVAALVRDGIAPERIDDFYAGVSREAALDAADFANYVDSYQPVREAA</sequence>
<reference evidence="2" key="1">
    <citation type="journal article" date="2019" name="Int. J. Syst. Evol. Microbiol.">
        <title>The Global Catalogue of Microorganisms (GCM) 10K type strain sequencing project: providing services to taxonomists for standard genome sequencing and annotation.</title>
        <authorList>
            <consortium name="The Broad Institute Genomics Platform"/>
            <consortium name="The Broad Institute Genome Sequencing Center for Infectious Disease"/>
            <person name="Wu L."/>
            <person name="Ma J."/>
        </authorList>
    </citation>
    <scope>NUCLEOTIDE SEQUENCE [LARGE SCALE GENOMIC DNA]</scope>
    <source>
        <strain evidence="2">CGMCC 4.7289</strain>
    </source>
</reference>
<dbReference type="RefSeq" id="WP_382190387.1">
    <property type="nucleotide sequence ID" value="NZ_JBHSAY010000010.1"/>
</dbReference>
<evidence type="ECO:0000313" key="1">
    <source>
        <dbReference type="EMBL" id="MFC4133203.1"/>
    </source>
</evidence>
<name>A0ABV8LS80_9ACTN</name>
<protein>
    <submittedName>
        <fullName evidence="1">DUF433 domain-containing protein</fullName>
    </submittedName>
</protein>
<dbReference type="InterPro" id="IPR036388">
    <property type="entry name" value="WH-like_DNA-bd_sf"/>
</dbReference>
<dbReference type="Pfam" id="PF04255">
    <property type="entry name" value="DUF433"/>
    <property type="match status" value="1"/>
</dbReference>
<comment type="caution">
    <text evidence="1">The sequence shown here is derived from an EMBL/GenBank/DDBJ whole genome shotgun (WGS) entry which is preliminary data.</text>
</comment>
<dbReference type="Proteomes" id="UP001595816">
    <property type="component" value="Unassembled WGS sequence"/>
</dbReference>
<dbReference type="SUPFAM" id="SSF46689">
    <property type="entry name" value="Homeodomain-like"/>
    <property type="match status" value="1"/>
</dbReference>
<dbReference type="EMBL" id="JBHSAY010000010">
    <property type="protein sequence ID" value="MFC4133203.1"/>
    <property type="molecule type" value="Genomic_DNA"/>
</dbReference>
<proteinExistence type="predicted"/>
<evidence type="ECO:0000313" key="2">
    <source>
        <dbReference type="Proteomes" id="UP001595816"/>
    </source>
</evidence>
<dbReference type="Gene3D" id="1.10.10.10">
    <property type="entry name" value="Winged helix-like DNA-binding domain superfamily/Winged helix DNA-binding domain"/>
    <property type="match status" value="1"/>
</dbReference>
<accession>A0ABV8LS80</accession>
<organism evidence="1 2">
    <name type="scientific">Hamadaea flava</name>
    <dbReference type="NCBI Taxonomy" id="1742688"/>
    <lineage>
        <taxon>Bacteria</taxon>
        <taxon>Bacillati</taxon>
        <taxon>Actinomycetota</taxon>
        <taxon>Actinomycetes</taxon>
        <taxon>Micromonosporales</taxon>
        <taxon>Micromonosporaceae</taxon>
        <taxon>Hamadaea</taxon>
    </lineage>
</organism>
<gene>
    <name evidence="1" type="ORF">ACFOZ4_21560</name>
</gene>
<dbReference type="InterPro" id="IPR007367">
    <property type="entry name" value="DUF433"/>
</dbReference>
<dbReference type="InterPro" id="IPR009057">
    <property type="entry name" value="Homeodomain-like_sf"/>
</dbReference>
<keyword evidence="2" id="KW-1185">Reference proteome</keyword>